<reference evidence="6" key="1">
    <citation type="journal article" date="2020" name="Nature">
        <title>Giant virus diversity and host interactions through global metagenomics.</title>
        <authorList>
            <person name="Schulz F."/>
            <person name="Roux S."/>
            <person name="Paez-Espino D."/>
            <person name="Jungbluth S."/>
            <person name="Walsh D.A."/>
            <person name="Denef V.J."/>
            <person name="McMahon K.D."/>
            <person name="Konstantinidis K.T."/>
            <person name="Eloe-Fadrosh E.A."/>
            <person name="Kyrpides N.C."/>
            <person name="Woyke T."/>
        </authorList>
    </citation>
    <scope>NUCLEOTIDE SEQUENCE</scope>
    <source>
        <strain evidence="6">GVMAG-M-3300023179-103</strain>
    </source>
</reference>
<dbReference type="InterPro" id="IPR002067">
    <property type="entry name" value="MCP"/>
</dbReference>
<dbReference type="Gene3D" id="1.50.40.10">
    <property type="entry name" value="Mitochondrial carrier domain"/>
    <property type="match status" value="1"/>
</dbReference>
<protein>
    <recommendedName>
        <fullName evidence="7">Mitochondrial carrier protein</fullName>
    </recommendedName>
</protein>
<keyword evidence="5" id="KW-0472">Membrane</keyword>
<dbReference type="EMBL" id="MN739695">
    <property type="protein sequence ID" value="QHT21499.1"/>
    <property type="molecule type" value="Genomic_DNA"/>
</dbReference>
<accession>A0A6C0DZN5</accession>
<dbReference type="InterPro" id="IPR018108">
    <property type="entry name" value="MCP_transmembrane"/>
</dbReference>
<dbReference type="InterPro" id="IPR023395">
    <property type="entry name" value="MCP_dom_sf"/>
</dbReference>
<evidence type="ECO:0008006" key="7">
    <source>
        <dbReference type="Google" id="ProtNLM"/>
    </source>
</evidence>
<name>A0A6C0DZN5_9ZZZZ</name>
<keyword evidence="4" id="KW-0677">Repeat</keyword>
<evidence type="ECO:0000256" key="3">
    <source>
        <dbReference type="ARBA" id="ARBA00022692"/>
    </source>
</evidence>
<sequence length="249" mass="28889">MEFLAGFVQGITRVTISYPFDTVKTYMQQNLHTDKYTNTIQSIKYLLKTDPKVFYRGSTMSYLIIPFDRSIQYYLMEKNKDKYNPFLFSMCVGAISTSYNLPLLYITTNAVLTQKNNYTTIYNFVKNINIKKLYSGFNVEIPKMILATGSYMGTYMYLRENYNKENSLVKASLIGMTSSFICWSIIFPLDTIRTSIQVENKTIIATIKYKYTNYGLRSFYKGITPVLIRTIPSSSLGMFAYELTRKLIN</sequence>
<dbReference type="GO" id="GO:0055085">
    <property type="term" value="P:transmembrane transport"/>
    <property type="evidence" value="ECO:0007669"/>
    <property type="project" value="InterPro"/>
</dbReference>
<evidence type="ECO:0000313" key="6">
    <source>
        <dbReference type="EMBL" id="QHT21499.1"/>
    </source>
</evidence>
<organism evidence="6">
    <name type="scientific">viral metagenome</name>
    <dbReference type="NCBI Taxonomy" id="1070528"/>
    <lineage>
        <taxon>unclassified sequences</taxon>
        <taxon>metagenomes</taxon>
        <taxon>organismal metagenomes</taxon>
    </lineage>
</organism>
<dbReference type="PANTHER" id="PTHR24089">
    <property type="entry name" value="SOLUTE CARRIER FAMILY 25"/>
    <property type="match status" value="1"/>
</dbReference>
<dbReference type="GO" id="GO:0016020">
    <property type="term" value="C:membrane"/>
    <property type="evidence" value="ECO:0007669"/>
    <property type="project" value="UniProtKB-SubCell"/>
</dbReference>
<evidence type="ECO:0000256" key="4">
    <source>
        <dbReference type="ARBA" id="ARBA00022737"/>
    </source>
</evidence>
<keyword evidence="3" id="KW-0812">Transmembrane</keyword>
<evidence type="ECO:0000256" key="2">
    <source>
        <dbReference type="ARBA" id="ARBA00022448"/>
    </source>
</evidence>
<comment type="subcellular location">
    <subcellularLocation>
        <location evidence="1">Membrane</location>
        <topology evidence="1">Multi-pass membrane protein</topology>
    </subcellularLocation>
</comment>
<dbReference type="AlphaFoldDB" id="A0A6C0DZN5"/>
<proteinExistence type="predicted"/>
<dbReference type="Pfam" id="PF00153">
    <property type="entry name" value="Mito_carr"/>
    <property type="match status" value="3"/>
</dbReference>
<dbReference type="SUPFAM" id="SSF103506">
    <property type="entry name" value="Mitochondrial carrier"/>
    <property type="match status" value="1"/>
</dbReference>
<evidence type="ECO:0000256" key="5">
    <source>
        <dbReference type="ARBA" id="ARBA00023136"/>
    </source>
</evidence>
<dbReference type="PRINTS" id="PR00926">
    <property type="entry name" value="MITOCARRIER"/>
</dbReference>
<evidence type="ECO:0000256" key="1">
    <source>
        <dbReference type="ARBA" id="ARBA00004141"/>
    </source>
</evidence>
<keyword evidence="2" id="KW-0813">Transport</keyword>
<dbReference type="PROSITE" id="PS50920">
    <property type="entry name" value="SOLCAR"/>
    <property type="match status" value="2"/>
</dbReference>